<dbReference type="Proteomes" id="UP001165289">
    <property type="component" value="Unassembled WGS sequence"/>
</dbReference>
<evidence type="ECO:0000313" key="3">
    <source>
        <dbReference type="Proteomes" id="UP001165289"/>
    </source>
</evidence>
<dbReference type="EMBL" id="JAKMXF010000133">
    <property type="protein sequence ID" value="KAI6656732.1"/>
    <property type="molecule type" value="Genomic_DNA"/>
</dbReference>
<reference evidence="2 3" key="1">
    <citation type="journal article" date="2023" name="BMC Biol.">
        <title>The compact genome of the sponge Oopsacas minuta (Hexactinellida) is lacking key metazoan core genes.</title>
        <authorList>
            <person name="Santini S."/>
            <person name="Schenkelaars Q."/>
            <person name="Jourda C."/>
            <person name="Duchesne M."/>
            <person name="Belahbib H."/>
            <person name="Rocher C."/>
            <person name="Selva M."/>
            <person name="Riesgo A."/>
            <person name="Vervoort M."/>
            <person name="Leys S.P."/>
            <person name="Kodjabachian L."/>
            <person name="Le Bivic A."/>
            <person name="Borchiellini C."/>
            <person name="Claverie J.M."/>
            <person name="Renard E."/>
        </authorList>
    </citation>
    <scope>NUCLEOTIDE SEQUENCE [LARGE SCALE GENOMIC DNA]</scope>
    <source>
        <strain evidence="2">SPO-2</strain>
    </source>
</reference>
<evidence type="ECO:0000313" key="2">
    <source>
        <dbReference type="EMBL" id="KAI6656732.1"/>
    </source>
</evidence>
<comment type="caution">
    <text evidence="2">The sequence shown here is derived from an EMBL/GenBank/DDBJ whole genome shotgun (WGS) entry which is preliminary data.</text>
</comment>
<feature type="coiled-coil region" evidence="1">
    <location>
        <begin position="43"/>
        <end position="70"/>
    </location>
</feature>
<keyword evidence="3" id="KW-1185">Reference proteome</keyword>
<evidence type="ECO:0008006" key="4">
    <source>
        <dbReference type="Google" id="ProtNLM"/>
    </source>
</evidence>
<dbReference type="AlphaFoldDB" id="A0AAV7K626"/>
<keyword evidence="1" id="KW-0175">Coiled coil</keyword>
<name>A0AAV7K626_9METZ</name>
<evidence type="ECO:0000256" key="1">
    <source>
        <dbReference type="SAM" id="Coils"/>
    </source>
</evidence>
<proteinExistence type="predicted"/>
<gene>
    <name evidence="2" type="ORF">LOD99_16036</name>
</gene>
<organism evidence="2 3">
    <name type="scientific">Oopsacas minuta</name>
    <dbReference type="NCBI Taxonomy" id="111878"/>
    <lineage>
        <taxon>Eukaryota</taxon>
        <taxon>Metazoa</taxon>
        <taxon>Porifera</taxon>
        <taxon>Hexactinellida</taxon>
        <taxon>Hexasterophora</taxon>
        <taxon>Lyssacinosida</taxon>
        <taxon>Leucopsacidae</taxon>
        <taxon>Oopsacas</taxon>
    </lineage>
</organism>
<protein>
    <recommendedName>
        <fullName evidence="4">BZIP domain-containing protein</fullName>
    </recommendedName>
</protein>
<sequence>MSENRKECELKNKIREKQVRKAGNTFKTSGQHQTIAYRLFKDILSLKMKKREFQEEKTKLEEEISFYQMELTRLSYDNSGSQNQMAMHSSYNTQQSSCTYSPPIRMDSQFYEDTSQINFEDILRQTLGDNI</sequence>
<accession>A0AAV7K626</accession>